<sequence>MAELTGLTSPRMDWNATDLQQALKKFKATVELYFSGPLKSKSEEEKVSYLLIWTGEEGIELVSTWSLTSDEKKKLSTYWKKFEEYVAPKSNFRLARFKLRTLKQKDDEPVDSFIKKVRLLASECRSHDNKMHIYFDQFSVDNVGHMTKKMHIYFDQFSVERKMVVDSTWLIKDRHESYFKAHH</sequence>
<accession>A7S4Y6</accession>
<dbReference type="PhylomeDB" id="A7S4Y6"/>
<proteinExistence type="predicted"/>
<dbReference type="EMBL" id="DS469580">
    <property type="protein sequence ID" value="EDO41234.1"/>
    <property type="molecule type" value="Genomic_DNA"/>
</dbReference>
<gene>
    <name evidence="1" type="ORF">NEMVEDRAFT_v1g206873</name>
</gene>
<dbReference type="AlphaFoldDB" id="A7S4Y6"/>
<evidence type="ECO:0000313" key="2">
    <source>
        <dbReference type="Proteomes" id="UP000001593"/>
    </source>
</evidence>
<organism evidence="1 2">
    <name type="scientific">Nematostella vectensis</name>
    <name type="common">Starlet sea anemone</name>
    <dbReference type="NCBI Taxonomy" id="45351"/>
    <lineage>
        <taxon>Eukaryota</taxon>
        <taxon>Metazoa</taxon>
        <taxon>Cnidaria</taxon>
        <taxon>Anthozoa</taxon>
        <taxon>Hexacorallia</taxon>
        <taxon>Actiniaria</taxon>
        <taxon>Edwardsiidae</taxon>
        <taxon>Nematostella</taxon>
    </lineage>
</organism>
<dbReference type="Proteomes" id="UP000001593">
    <property type="component" value="Unassembled WGS sequence"/>
</dbReference>
<protein>
    <recommendedName>
        <fullName evidence="3">Retrotransposon gag domain-containing protein</fullName>
    </recommendedName>
</protein>
<dbReference type="InParanoid" id="A7S4Y6"/>
<evidence type="ECO:0008006" key="3">
    <source>
        <dbReference type="Google" id="ProtNLM"/>
    </source>
</evidence>
<dbReference type="PANTHER" id="PTHR33198:SF20">
    <property type="entry name" value="RETROTRANSPOSON GAG DOMAIN-CONTAINING PROTEIN"/>
    <property type="match status" value="1"/>
</dbReference>
<reference evidence="1 2" key="1">
    <citation type="journal article" date="2007" name="Science">
        <title>Sea anemone genome reveals ancestral eumetazoan gene repertoire and genomic organization.</title>
        <authorList>
            <person name="Putnam N.H."/>
            <person name="Srivastava M."/>
            <person name="Hellsten U."/>
            <person name="Dirks B."/>
            <person name="Chapman J."/>
            <person name="Salamov A."/>
            <person name="Terry A."/>
            <person name="Shapiro H."/>
            <person name="Lindquist E."/>
            <person name="Kapitonov V.V."/>
            <person name="Jurka J."/>
            <person name="Genikhovich G."/>
            <person name="Grigoriev I.V."/>
            <person name="Lucas S.M."/>
            <person name="Steele R.E."/>
            <person name="Finnerty J.R."/>
            <person name="Technau U."/>
            <person name="Martindale M.Q."/>
            <person name="Rokhsar D.S."/>
        </authorList>
    </citation>
    <scope>NUCLEOTIDE SEQUENCE [LARGE SCALE GENOMIC DNA]</scope>
    <source>
        <strain evidence="2">CH2 X CH6</strain>
    </source>
</reference>
<dbReference type="OMA" id="ASECRSH"/>
<dbReference type="PANTHER" id="PTHR33198">
    <property type="entry name" value="ANK_REP_REGION DOMAIN-CONTAINING PROTEIN-RELATED"/>
    <property type="match status" value="1"/>
</dbReference>
<keyword evidence="2" id="KW-1185">Reference proteome</keyword>
<evidence type="ECO:0000313" key="1">
    <source>
        <dbReference type="EMBL" id="EDO41234.1"/>
    </source>
</evidence>
<dbReference type="HOGENOM" id="CLU_126349_0_0_1"/>
<name>A7S4Y6_NEMVE</name>